<proteinExistence type="predicted"/>
<gene>
    <name evidence="1" type="ORF">L3Q82_002440</name>
</gene>
<accession>A0ACB8VY84</accession>
<reference evidence="1" key="1">
    <citation type="submission" date="2022-04" db="EMBL/GenBank/DDBJ databases">
        <title>Jade perch genome.</title>
        <authorList>
            <person name="Chao B."/>
        </authorList>
    </citation>
    <scope>NUCLEOTIDE SEQUENCE</scope>
    <source>
        <strain evidence="1">CB-2022</strain>
    </source>
</reference>
<organism evidence="1 2">
    <name type="scientific">Scortum barcoo</name>
    <name type="common">barcoo grunter</name>
    <dbReference type="NCBI Taxonomy" id="214431"/>
    <lineage>
        <taxon>Eukaryota</taxon>
        <taxon>Metazoa</taxon>
        <taxon>Chordata</taxon>
        <taxon>Craniata</taxon>
        <taxon>Vertebrata</taxon>
        <taxon>Euteleostomi</taxon>
        <taxon>Actinopterygii</taxon>
        <taxon>Neopterygii</taxon>
        <taxon>Teleostei</taxon>
        <taxon>Neoteleostei</taxon>
        <taxon>Acanthomorphata</taxon>
        <taxon>Eupercaria</taxon>
        <taxon>Centrarchiformes</taxon>
        <taxon>Terapontoidei</taxon>
        <taxon>Terapontidae</taxon>
        <taxon>Scortum</taxon>
    </lineage>
</organism>
<evidence type="ECO:0000313" key="1">
    <source>
        <dbReference type="EMBL" id="KAI3360572.1"/>
    </source>
</evidence>
<name>A0ACB8VY84_9TELE</name>
<keyword evidence="2" id="KW-1185">Reference proteome</keyword>
<dbReference type="EMBL" id="CM041546">
    <property type="protein sequence ID" value="KAI3360572.1"/>
    <property type="molecule type" value="Genomic_DNA"/>
</dbReference>
<protein>
    <submittedName>
        <fullName evidence="1">Uncharacterized protein</fullName>
    </submittedName>
</protein>
<evidence type="ECO:0000313" key="2">
    <source>
        <dbReference type="Proteomes" id="UP000831701"/>
    </source>
</evidence>
<comment type="caution">
    <text evidence="1">The sequence shown here is derived from an EMBL/GenBank/DDBJ whole genome shotgun (WGS) entry which is preliminary data.</text>
</comment>
<dbReference type="Proteomes" id="UP000831701">
    <property type="component" value="Chromosome 16"/>
</dbReference>
<sequence length="294" mass="33301">MRISTSKSEAMVLDRKRVACPLRVGGEVLPQVEEFKYLGVLFTSEGKMEREIDRWIGAASAVMRSCTVNRTVRVIIQDWRIFKHLHSLGHSAVKIIGDPPLRLFPPGYRGRGMSYGKACTALPEPEAAFSSDDSTKPNHRHSTSGDRAKTTQRRGCLCVCVCVYVAQRAQQADHSMLPTIDFLLCVPIFTWKCNKTVIIPTLPIFLPDNPPTPHYSSPPTLSPPRQLLLRVRLPSGERLTTAYQPLAHHTAGTVAQREREVERERERERERDEREEELMKGARMAKEMCEAVER</sequence>